<comment type="cofactor">
    <cofactor evidence="1">
        <name>Mn(2+)</name>
        <dbReference type="ChEBI" id="CHEBI:29035"/>
    </cofactor>
</comment>
<dbReference type="GO" id="GO:0005737">
    <property type="term" value="C:cytoplasm"/>
    <property type="evidence" value="ECO:0007669"/>
    <property type="project" value="InterPro"/>
</dbReference>
<dbReference type="Gene3D" id="3.10.310.20">
    <property type="entry name" value="DHHA2 domain"/>
    <property type="match status" value="1"/>
</dbReference>
<dbReference type="InterPro" id="IPR004097">
    <property type="entry name" value="DHHA2"/>
</dbReference>
<dbReference type="GO" id="GO:0004309">
    <property type="term" value="F:exopolyphosphatase activity"/>
    <property type="evidence" value="ECO:0007669"/>
    <property type="project" value="TreeGrafter"/>
</dbReference>
<evidence type="ECO:0000256" key="4">
    <source>
        <dbReference type="ARBA" id="ARBA00023211"/>
    </source>
</evidence>
<keyword evidence="3" id="KW-0378">Hydrolase</keyword>
<dbReference type="SUPFAM" id="SSF64182">
    <property type="entry name" value="DHH phosphoesterases"/>
    <property type="match status" value="1"/>
</dbReference>
<organism evidence="6">
    <name type="scientific">Rhodosorus marinus</name>
    <dbReference type="NCBI Taxonomy" id="101924"/>
    <lineage>
        <taxon>Eukaryota</taxon>
        <taxon>Rhodophyta</taxon>
        <taxon>Stylonematophyceae</taxon>
        <taxon>Stylonematales</taxon>
        <taxon>Stylonemataceae</taxon>
        <taxon>Rhodosorus</taxon>
    </lineage>
</organism>
<keyword evidence="4" id="KW-0464">Manganese</keyword>
<accession>A0A7S0BT82</accession>
<dbReference type="InterPro" id="IPR038763">
    <property type="entry name" value="DHH_sf"/>
</dbReference>
<sequence length="435" mass="48810">MGFIYGNVVRRLHISSRSISRMSAKPEVDVNNYLASAKLSNRSRLILGNESADMDSIVSALVFAFVRTKSTNNVYVPVVNTVKQDLPLRTDVAFLFAKLGLETNALTFVDEVNFRTDGIEEVVLVDHNRLTGSQEALSDRVTQVIDHHVDENLYTTANRKVEGVGSCASLIVQALSSQAERSILLGNECLCHLLLATILVDTVNHDQKLQRSTETDKRACDIIRSSSGVVDSDALFRSLQKAKFDQSRLSSSDLLRKDYKQWNLNAINLGIATTGLPLESWLERDGDSVRSELYRYKGTQSLNMLMVMVAFFENLDEEEAPEFRRELIVVSDDAQLLTYVVDGLSEDKAGLELEHLEIQQFSEDVRCFSQKNVRISLVDDKLSLSTVSKVGVVIEGESAQHRKRDDREHFTVKENVGGEHLQWRRTPNRWNSAGG</sequence>
<evidence type="ECO:0000256" key="1">
    <source>
        <dbReference type="ARBA" id="ARBA00001936"/>
    </source>
</evidence>
<dbReference type="PANTHER" id="PTHR12112">
    <property type="entry name" value="BNIP - RELATED"/>
    <property type="match status" value="1"/>
</dbReference>
<reference evidence="6" key="1">
    <citation type="submission" date="2021-01" db="EMBL/GenBank/DDBJ databases">
        <authorList>
            <person name="Corre E."/>
            <person name="Pelletier E."/>
            <person name="Niang G."/>
            <person name="Scheremetjew M."/>
            <person name="Finn R."/>
            <person name="Kale V."/>
            <person name="Holt S."/>
            <person name="Cochrane G."/>
            <person name="Meng A."/>
            <person name="Brown T."/>
            <person name="Cohen L."/>
        </authorList>
    </citation>
    <scope>NUCLEOTIDE SEQUENCE</scope>
    <source>
        <strain evidence="6">UTEX LB 2760</strain>
    </source>
</reference>
<evidence type="ECO:0000256" key="3">
    <source>
        <dbReference type="ARBA" id="ARBA00022801"/>
    </source>
</evidence>
<keyword evidence="2" id="KW-0479">Metal-binding</keyword>
<proteinExistence type="predicted"/>
<dbReference type="AlphaFoldDB" id="A0A7S0BT82"/>
<dbReference type="Pfam" id="PF02833">
    <property type="entry name" value="DHHA2"/>
    <property type="match status" value="1"/>
</dbReference>
<dbReference type="SMART" id="SM01131">
    <property type="entry name" value="DHHA2"/>
    <property type="match status" value="1"/>
</dbReference>
<feature type="domain" description="DHHA2" evidence="5">
    <location>
        <begin position="236"/>
        <end position="382"/>
    </location>
</feature>
<dbReference type="Gene3D" id="3.90.1640.10">
    <property type="entry name" value="inorganic pyrophosphatase (n-terminal core)"/>
    <property type="match status" value="1"/>
</dbReference>
<dbReference type="Pfam" id="PF01368">
    <property type="entry name" value="DHH"/>
    <property type="match status" value="1"/>
</dbReference>
<dbReference type="InterPro" id="IPR001667">
    <property type="entry name" value="DDH_dom"/>
</dbReference>
<dbReference type="GO" id="GO:0046872">
    <property type="term" value="F:metal ion binding"/>
    <property type="evidence" value="ECO:0007669"/>
    <property type="project" value="UniProtKB-KW"/>
</dbReference>
<protein>
    <recommendedName>
        <fullName evidence="5">DHHA2 domain-containing protein</fullName>
    </recommendedName>
</protein>
<evidence type="ECO:0000259" key="5">
    <source>
        <dbReference type="SMART" id="SM01131"/>
    </source>
</evidence>
<name>A0A7S0BT82_9RHOD</name>
<evidence type="ECO:0000256" key="2">
    <source>
        <dbReference type="ARBA" id="ARBA00022723"/>
    </source>
</evidence>
<gene>
    <name evidence="6" type="ORF">RMAR0315_LOCUS12947</name>
</gene>
<dbReference type="InterPro" id="IPR038222">
    <property type="entry name" value="DHHA2_dom_sf"/>
</dbReference>
<dbReference type="PANTHER" id="PTHR12112:SF39">
    <property type="entry name" value="EG:152A3.5 PROTEIN (FBGN0003116_PN PROTEIN)"/>
    <property type="match status" value="1"/>
</dbReference>
<dbReference type="EMBL" id="HBEK01023607">
    <property type="protein sequence ID" value="CAD8402942.1"/>
    <property type="molecule type" value="Transcribed_RNA"/>
</dbReference>
<evidence type="ECO:0000313" key="6">
    <source>
        <dbReference type="EMBL" id="CAD8402942.1"/>
    </source>
</evidence>